<protein>
    <submittedName>
        <fullName evidence="1">Uncharacterized protein</fullName>
    </submittedName>
</protein>
<sequence>MSYPGPANRWQLRFVHCPKERDVDSTKTLAVMMYSMLLNAVAASVCTPDHSKFIVAEGTISLNARNSASSHRDAILGTR</sequence>
<organism evidence="1">
    <name type="scientific">marine metagenome</name>
    <dbReference type="NCBI Taxonomy" id="408172"/>
    <lineage>
        <taxon>unclassified sequences</taxon>
        <taxon>metagenomes</taxon>
        <taxon>ecological metagenomes</taxon>
    </lineage>
</organism>
<feature type="non-terminal residue" evidence="1">
    <location>
        <position position="79"/>
    </location>
</feature>
<dbReference type="AlphaFoldDB" id="A0A382TI81"/>
<accession>A0A382TI81</accession>
<reference evidence="1" key="1">
    <citation type="submission" date="2018-05" db="EMBL/GenBank/DDBJ databases">
        <authorList>
            <person name="Lanie J.A."/>
            <person name="Ng W.-L."/>
            <person name="Kazmierczak K.M."/>
            <person name="Andrzejewski T.M."/>
            <person name="Davidsen T.M."/>
            <person name="Wayne K.J."/>
            <person name="Tettelin H."/>
            <person name="Glass J.I."/>
            <person name="Rusch D."/>
            <person name="Podicherti R."/>
            <person name="Tsui H.-C.T."/>
            <person name="Winkler M.E."/>
        </authorList>
    </citation>
    <scope>NUCLEOTIDE SEQUENCE</scope>
</reference>
<dbReference type="EMBL" id="UINC01136822">
    <property type="protein sequence ID" value="SVD21820.1"/>
    <property type="molecule type" value="Genomic_DNA"/>
</dbReference>
<gene>
    <name evidence="1" type="ORF">METZ01_LOCUS374674</name>
</gene>
<evidence type="ECO:0000313" key="1">
    <source>
        <dbReference type="EMBL" id="SVD21820.1"/>
    </source>
</evidence>
<name>A0A382TI81_9ZZZZ</name>
<proteinExistence type="predicted"/>